<name>A0ABW5GXC5_9PSEU</name>
<protein>
    <recommendedName>
        <fullName evidence="2">DNA-binding phage zinc finger domain-containing protein</fullName>
    </recommendedName>
</protein>
<comment type="caution">
    <text evidence="3">The sequence shown here is derived from an EMBL/GenBank/DDBJ whole genome shotgun (WGS) entry which is preliminary data.</text>
</comment>
<dbReference type="RefSeq" id="WP_345407025.1">
    <property type="nucleotide sequence ID" value="NZ_BAABHG010000021.1"/>
</dbReference>
<dbReference type="Pfam" id="PF24623">
    <property type="entry name" value="Phage_zn_bind_8"/>
    <property type="match status" value="1"/>
</dbReference>
<keyword evidence="4" id="KW-1185">Reference proteome</keyword>
<reference evidence="4" key="1">
    <citation type="journal article" date="2019" name="Int. J. Syst. Evol. Microbiol.">
        <title>The Global Catalogue of Microorganisms (GCM) 10K type strain sequencing project: providing services to taxonomists for standard genome sequencing and annotation.</title>
        <authorList>
            <consortium name="The Broad Institute Genomics Platform"/>
            <consortium name="The Broad Institute Genome Sequencing Center for Infectious Disease"/>
            <person name="Wu L."/>
            <person name="Ma J."/>
        </authorList>
    </citation>
    <scope>NUCLEOTIDE SEQUENCE [LARGE SCALE GENOMIC DNA]</scope>
    <source>
        <strain evidence="4">CGMCC 4.7643</strain>
    </source>
</reference>
<feature type="region of interest" description="Disordered" evidence="1">
    <location>
        <begin position="71"/>
        <end position="90"/>
    </location>
</feature>
<evidence type="ECO:0000256" key="1">
    <source>
        <dbReference type="SAM" id="MobiDB-lite"/>
    </source>
</evidence>
<evidence type="ECO:0000259" key="2">
    <source>
        <dbReference type="Pfam" id="PF24623"/>
    </source>
</evidence>
<dbReference type="EMBL" id="JBHUKU010000033">
    <property type="protein sequence ID" value="MFD2465505.1"/>
    <property type="molecule type" value="Genomic_DNA"/>
</dbReference>
<sequence length="166" mass="18590">MDETQIRAVLALAMTYDHRKPGQSDIAAWLAAAEEGRWTLGEAQQAVIHHYTHEVEFLKPGHVTRRIKAERRHAPLPAERQVATAPPAEPERVRQAVAEIAADLGWPERATNADDPELRVRCPHEPCSAGIGRPCGRRVARGVHLGEFHPIRGYHPSRTETANWEK</sequence>
<accession>A0ABW5GXC5</accession>
<evidence type="ECO:0000313" key="3">
    <source>
        <dbReference type="EMBL" id="MFD2465505.1"/>
    </source>
</evidence>
<organism evidence="3 4">
    <name type="scientific">Amycolatopsis samaneae</name>
    <dbReference type="NCBI Taxonomy" id="664691"/>
    <lineage>
        <taxon>Bacteria</taxon>
        <taxon>Bacillati</taxon>
        <taxon>Actinomycetota</taxon>
        <taxon>Actinomycetes</taxon>
        <taxon>Pseudonocardiales</taxon>
        <taxon>Pseudonocardiaceae</taxon>
        <taxon>Amycolatopsis</taxon>
    </lineage>
</organism>
<gene>
    <name evidence="3" type="ORF">ACFSYJ_43285</name>
</gene>
<evidence type="ECO:0000313" key="4">
    <source>
        <dbReference type="Proteomes" id="UP001597419"/>
    </source>
</evidence>
<feature type="domain" description="DNA-binding phage zinc finger" evidence="2">
    <location>
        <begin position="115"/>
        <end position="162"/>
    </location>
</feature>
<proteinExistence type="predicted"/>
<dbReference type="InterPro" id="IPR056911">
    <property type="entry name" value="Phage_Znf_bind_put"/>
</dbReference>
<dbReference type="Proteomes" id="UP001597419">
    <property type="component" value="Unassembled WGS sequence"/>
</dbReference>